<evidence type="ECO:0000313" key="2">
    <source>
        <dbReference type="EMBL" id="BAR56760.1"/>
    </source>
</evidence>
<dbReference type="AlphaFoldDB" id="A0A0E3VU43"/>
<dbReference type="InterPro" id="IPR021937">
    <property type="entry name" value="DUF3551"/>
</dbReference>
<evidence type="ECO:0008006" key="4">
    <source>
        <dbReference type="Google" id="ProtNLM"/>
    </source>
</evidence>
<dbReference type="Proteomes" id="UP000063308">
    <property type="component" value="Chromosome"/>
</dbReference>
<dbReference type="Pfam" id="PF12071">
    <property type="entry name" value="DUF3551"/>
    <property type="match status" value="1"/>
</dbReference>
<reference evidence="2 3" key="1">
    <citation type="submission" date="2014-11" db="EMBL/GenBank/DDBJ databases">
        <title>Symbiosis island explosion on the genome of extra-slow-growing strains of soybean bradyrhizobia with massive insertion sequences.</title>
        <authorList>
            <person name="Iida T."/>
            <person name="Minamisawa K."/>
        </authorList>
    </citation>
    <scope>NUCLEOTIDE SEQUENCE [LARGE SCALE GENOMIC DNA]</scope>
    <source>
        <strain evidence="2 3">NK6</strain>
    </source>
</reference>
<sequence length="94" mass="10286">MSRGEHGRSVMRKAQFVLGTMVLVWLAGGSPARADYAWCIQDSEYGYPGDCSYQTREQCLLSASGRKGFCGQNPALVTRAPPQPAPRARHAPPY</sequence>
<protein>
    <recommendedName>
        <fullName evidence="4">DUF3551 domain-containing protein</fullName>
    </recommendedName>
</protein>
<feature type="region of interest" description="Disordered" evidence="1">
    <location>
        <begin position="74"/>
        <end position="94"/>
    </location>
</feature>
<proteinExistence type="predicted"/>
<dbReference type="EMBL" id="AP014685">
    <property type="protein sequence ID" value="BAR56760.1"/>
    <property type="molecule type" value="Genomic_DNA"/>
</dbReference>
<evidence type="ECO:0000256" key="1">
    <source>
        <dbReference type="SAM" id="MobiDB-lite"/>
    </source>
</evidence>
<name>A0A0E3VU43_9BRAD</name>
<evidence type="ECO:0000313" key="3">
    <source>
        <dbReference type="Proteomes" id="UP000063308"/>
    </source>
</evidence>
<organism evidence="2 3">
    <name type="scientific">Bradyrhizobium diazoefficiens</name>
    <dbReference type="NCBI Taxonomy" id="1355477"/>
    <lineage>
        <taxon>Bacteria</taxon>
        <taxon>Pseudomonadati</taxon>
        <taxon>Pseudomonadota</taxon>
        <taxon>Alphaproteobacteria</taxon>
        <taxon>Hyphomicrobiales</taxon>
        <taxon>Nitrobacteraceae</taxon>
        <taxon>Bradyrhizobium</taxon>
    </lineage>
</organism>
<accession>A0A0E3VU43</accession>
<gene>
    <name evidence="2" type="ORF">NK6_3584</name>
</gene>
<dbReference type="RefSeq" id="WP_342714264.1">
    <property type="nucleotide sequence ID" value="NZ_CP055233.1"/>
</dbReference>